<feature type="compositionally biased region" description="Acidic residues" evidence="6">
    <location>
        <begin position="1050"/>
        <end position="1083"/>
    </location>
</feature>
<evidence type="ECO:0000256" key="2">
    <source>
        <dbReference type="ARBA" id="ARBA00022679"/>
    </source>
</evidence>
<evidence type="ECO:0000313" key="10">
    <source>
        <dbReference type="Proteomes" id="UP001285354"/>
    </source>
</evidence>
<dbReference type="PANTHER" id="PTHR45747">
    <property type="entry name" value="HISTONE-LYSINE N-METHYLTRANSFERASE E(Z)"/>
    <property type="match status" value="1"/>
</dbReference>
<dbReference type="Gene3D" id="2.170.270.10">
    <property type="entry name" value="SET domain"/>
    <property type="match status" value="1"/>
</dbReference>
<feature type="compositionally biased region" description="Polar residues" evidence="6">
    <location>
        <begin position="229"/>
        <end position="255"/>
    </location>
</feature>
<keyword evidence="1" id="KW-0489">Methyltransferase</keyword>
<keyword evidence="5" id="KW-0804">Transcription</keyword>
<accession>A0AAD9SUK5</accession>
<feature type="compositionally biased region" description="Basic residues" evidence="6">
    <location>
        <begin position="1087"/>
        <end position="1096"/>
    </location>
</feature>
<feature type="compositionally biased region" description="Basic residues" evidence="6">
    <location>
        <begin position="1024"/>
        <end position="1037"/>
    </location>
</feature>
<dbReference type="InterPro" id="IPR045318">
    <property type="entry name" value="EZH1/2-like"/>
</dbReference>
<name>A0AAD9SUK5_9HELO</name>
<dbReference type="GO" id="GO:0005634">
    <property type="term" value="C:nucleus"/>
    <property type="evidence" value="ECO:0007669"/>
    <property type="project" value="TreeGrafter"/>
</dbReference>
<feature type="compositionally biased region" description="Acidic residues" evidence="6">
    <location>
        <begin position="25"/>
        <end position="34"/>
    </location>
</feature>
<dbReference type="InterPro" id="IPR026489">
    <property type="entry name" value="CXC_dom"/>
</dbReference>
<dbReference type="PROSITE" id="PS50280">
    <property type="entry name" value="SET"/>
    <property type="match status" value="1"/>
</dbReference>
<evidence type="ECO:0000256" key="3">
    <source>
        <dbReference type="ARBA" id="ARBA00022691"/>
    </source>
</evidence>
<dbReference type="InterPro" id="IPR001214">
    <property type="entry name" value="SET_dom"/>
</dbReference>
<evidence type="ECO:0000256" key="6">
    <source>
        <dbReference type="SAM" id="MobiDB-lite"/>
    </source>
</evidence>
<feature type="domain" description="CXC" evidence="8">
    <location>
        <begin position="722"/>
        <end position="839"/>
    </location>
</feature>
<proteinExistence type="predicted"/>
<feature type="compositionally biased region" description="Low complexity" evidence="6">
    <location>
        <begin position="67"/>
        <end position="98"/>
    </location>
</feature>
<dbReference type="InterPro" id="IPR048360">
    <property type="entry name" value="Ezh2_CXC_fung"/>
</dbReference>
<feature type="region of interest" description="Disordered" evidence="6">
    <location>
        <begin position="1"/>
        <end position="98"/>
    </location>
</feature>
<dbReference type="Pfam" id="PF00856">
    <property type="entry name" value="SET"/>
    <property type="match status" value="1"/>
</dbReference>
<dbReference type="GO" id="GO:0031507">
    <property type="term" value="P:heterochromatin formation"/>
    <property type="evidence" value="ECO:0007669"/>
    <property type="project" value="TreeGrafter"/>
</dbReference>
<feature type="domain" description="SET" evidence="7">
    <location>
        <begin position="854"/>
        <end position="973"/>
    </location>
</feature>
<evidence type="ECO:0000256" key="1">
    <source>
        <dbReference type="ARBA" id="ARBA00022603"/>
    </source>
</evidence>
<keyword evidence="2" id="KW-0808">Transferase</keyword>
<dbReference type="AlphaFoldDB" id="A0AAD9SUK5"/>
<feature type="compositionally biased region" description="Polar residues" evidence="6">
    <location>
        <begin position="14"/>
        <end position="24"/>
    </location>
</feature>
<dbReference type="SMART" id="SM00317">
    <property type="entry name" value="SET"/>
    <property type="match status" value="1"/>
</dbReference>
<dbReference type="Proteomes" id="UP001285354">
    <property type="component" value="Unassembled WGS sequence"/>
</dbReference>
<evidence type="ECO:0000259" key="8">
    <source>
        <dbReference type="PROSITE" id="PS51633"/>
    </source>
</evidence>
<gene>
    <name evidence="9" type="ORF">QTJ16_006923</name>
</gene>
<organism evidence="9 10">
    <name type="scientific">Diplocarpon rosae</name>
    <dbReference type="NCBI Taxonomy" id="946125"/>
    <lineage>
        <taxon>Eukaryota</taxon>
        <taxon>Fungi</taxon>
        <taxon>Dikarya</taxon>
        <taxon>Ascomycota</taxon>
        <taxon>Pezizomycotina</taxon>
        <taxon>Leotiomycetes</taxon>
        <taxon>Helotiales</taxon>
        <taxon>Drepanopezizaceae</taxon>
        <taxon>Diplocarpon</taxon>
    </lineage>
</organism>
<keyword evidence="10" id="KW-1185">Reference proteome</keyword>
<reference evidence="9" key="1">
    <citation type="submission" date="2023-06" db="EMBL/GenBank/DDBJ databases">
        <title>Draft genome of Marssonina rosae.</title>
        <authorList>
            <person name="Cheng Q."/>
        </authorList>
    </citation>
    <scope>NUCLEOTIDE SEQUENCE</scope>
    <source>
        <strain evidence="9">R4</strain>
    </source>
</reference>
<dbReference type="GO" id="GO:0032259">
    <property type="term" value="P:methylation"/>
    <property type="evidence" value="ECO:0007669"/>
    <property type="project" value="UniProtKB-KW"/>
</dbReference>
<keyword evidence="4" id="KW-0805">Transcription regulation</keyword>
<dbReference type="EMBL" id="JAUBYV010000012">
    <property type="protein sequence ID" value="KAK2623742.1"/>
    <property type="molecule type" value="Genomic_DNA"/>
</dbReference>
<dbReference type="InterPro" id="IPR046341">
    <property type="entry name" value="SET_dom_sf"/>
</dbReference>
<evidence type="ECO:0000259" key="7">
    <source>
        <dbReference type="PROSITE" id="PS50280"/>
    </source>
</evidence>
<keyword evidence="3" id="KW-0949">S-adenosyl-L-methionine</keyword>
<feature type="compositionally biased region" description="Low complexity" evidence="6">
    <location>
        <begin position="1"/>
        <end position="12"/>
    </location>
</feature>
<dbReference type="PROSITE" id="PS51633">
    <property type="entry name" value="CXC"/>
    <property type="match status" value="1"/>
</dbReference>
<evidence type="ECO:0000256" key="5">
    <source>
        <dbReference type="ARBA" id="ARBA00023163"/>
    </source>
</evidence>
<dbReference type="GO" id="GO:0046976">
    <property type="term" value="F:histone H3K27 methyltransferase activity"/>
    <property type="evidence" value="ECO:0007669"/>
    <property type="project" value="TreeGrafter"/>
</dbReference>
<dbReference type="SUPFAM" id="SSF82199">
    <property type="entry name" value="SET domain"/>
    <property type="match status" value="1"/>
</dbReference>
<evidence type="ECO:0000256" key="4">
    <source>
        <dbReference type="ARBA" id="ARBA00023015"/>
    </source>
</evidence>
<dbReference type="GO" id="GO:0003682">
    <property type="term" value="F:chromatin binding"/>
    <property type="evidence" value="ECO:0007669"/>
    <property type="project" value="TreeGrafter"/>
</dbReference>
<dbReference type="PANTHER" id="PTHR45747:SF4">
    <property type="entry name" value="HISTONE-LYSINE N-METHYLTRANSFERASE E(Z)"/>
    <property type="match status" value="1"/>
</dbReference>
<dbReference type="Pfam" id="PF21509">
    <property type="entry name" value="Ezh2-like__CXC_fung"/>
    <property type="match status" value="1"/>
</dbReference>
<comment type="caution">
    <text evidence="9">The sequence shown here is derived from an EMBL/GenBank/DDBJ whole genome shotgun (WGS) entry which is preliminary data.</text>
</comment>
<sequence length="1102" mass="122469">MASRNANRSAAADSLSNYIDLTMTSDEEEEEEEEAVLKQKTIVIEDLDTPSPPPKPKLPTTFGNVHVQSQSVPQSVAASSSVPKASSSSALPGTSSGISKKGAIVAQYYSIAAPKALSQTIAPDSTVAKTICSSSSASHKLKAIENTPTKKRLKDLSFAPDIKNSPTFDPPFGPKFHSAELTNSIKKAQENTADALSQSVPDEASRYVHLIEPSEDEEYQIEDHLPIQNPASGPGTQSTSSTNASPSTVGTNTPLITRLHQKNRSLEGRCIEQSSRRRVSPRDAMARLNKPNSRPEQIRFPELEKELQEFLQSMRDDHAIVTRAMIAKAQVGAQSVKPSFTDNISPFSSLISATLEPGQALPPSTSKEVIIQTSYQDGKPVKSKTTVIAKKLLPDDTSRVPSYSSYTNVRRNILIPDNEKLKFIPFIRDLSPSNETNDWKEFAGDLESAHDVAMNESSRNIETASRIRSVLDLWLEELDIGLEIRTLQQYVLMYTHILEDEEFLQRDLDQQALKTVLDSFMPLSEATKQAARLFVEAFENVIDVALLDVILPTGIIKEMIDVANKKPLPPSSRIETYTHYTCLICAAIDCPTHGDYSPDSFYPHPLSLSYEDLLRRFKSQIPKDVSGCGRLPKPCNNNCYLAIKHSVIDCEISDHNIAIIQEMLLVYKNPEMRACLIAATLNIPCLAVFAQIERIEREGLGDDCEERSSFTERPKKLEWYDNRRKVLKTDWMNMTRAHLHQERTQAVACGHAGTCINRPGDKKHSCTCAYHDILCESFCGCPDDCPRRFTGCSCASSGLNCASDTCICQKMNRECGPECVSCGAVERIDPVNKYDYELFTTGCQNVCLQRGVNKKTVIGQSQLVGFGLYLAEAVKKGEYLDEYNGENISSEEAERRGIIYHRKLLSFLFDLNRDRVIDAARLGNKTRFINHASTAEDGLNCEAKIVLVNGEHRIKFVALRDMNPGEELLFNYGKKFAETQDLAMTLPKTTGSKRGVWEGDDALDTLDGMNQRNRDTRAGLHAIRGGKKQGRGGKMRKVAASTRPSFVADEASDEENLYAAESGDDDDEFEDEPEDEDEDEDEDGTRRGRPRRKGQKLSKYPQ</sequence>
<evidence type="ECO:0000313" key="9">
    <source>
        <dbReference type="EMBL" id="KAK2623742.1"/>
    </source>
</evidence>
<feature type="region of interest" description="Disordered" evidence="6">
    <location>
        <begin position="226"/>
        <end position="297"/>
    </location>
</feature>
<feature type="region of interest" description="Disordered" evidence="6">
    <location>
        <begin position="1024"/>
        <end position="1102"/>
    </location>
</feature>
<protein>
    <submittedName>
        <fullName evidence="9">Uncharacterized protein</fullName>
    </submittedName>
</protein>